<accession>A0AAI8CG22</accession>
<sequence>MATIRQLQTLFGKLGIEEKQRHERINAWTSGRTQSSKDLQADELQELCDSLASEVKLQKQLLEDAKRQRRSSILTIATRTGIKQPNDWDTFNHFMLHNSCAKKSLRLCSLDELEKVLLQFRALEQNNAISAQKAGTKAYFNQFGMPGLNKN</sequence>
<feature type="coiled-coil region" evidence="1">
    <location>
        <begin position="41"/>
        <end position="68"/>
    </location>
</feature>
<name>A0AAI8CG22_9FLAO</name>
<protein>
    <submittedName>
        <fullName evidence="2">Uncharacterized protein</fullName>
    </submittedName>
</protein>
<reference evidence="3" key="1">
    <citation type="submission" date="2016-03" db="EMBL/GenBank/DDBJ databases">
        <title>Flavobacterium columnare strain B185, complete genome.</title>
        <authorList>
            <person name="Sundberg L.-R."/>
            <person name="Papponen P."/>
            <person name="Laanto E."/>
        </authorList>
    </citation>
    <scope>NUCLEOTIDE SEQUENCE [LARGE SCALE GENOMIC DNA]</scope>
    <source>
        <strain evidence="3">B185</strain>
    </source>
</reference>
<proteinExistence type="predicted"/>
<organism evidence="2 3">
    <name type="scientific">Flavobacterium columnare</name>
    <dbReference type="NCBI Taxonomy" id="996"/>
    <lineage>
        <taxon>Bacteria</taxon>
        <taxon>Pseudomonadati</taxon>
        <taxon>Bacteroidota</taxon>
        <taxon>Flavobacteriia</taxon>
        <taxon>Flavobacteriales</taxon>
        <taxon>Flavobacteriaceae</taxon>
        <taxon>Flavobacterium</taxon>
    </lineage>
</organism>
<gene>
    <name evidence="2" type="ORF">UN65_02910</name>
</gene>
<evidence type="ECO:0000313" key="2">
    <source>
        <dbReference type="EMBL" id="AMO19434.1"/>
    </source>
</evidence>
<reference evidence="2 3" key="2">
    <citation type="submission" date="2019-05" db="EMBL/GenBank/DDBJ databases">
        <authorList>
            <person name="Ravantti J.J."/>
        </authorList>
    </citation>
    <scope>NUCLEOTIDE SEQUENCE [LARGE SCALE GENOMIC DNA]</scope>
    <source>
        <strain evidence="2 3">B185</strain>
    </source>
</reference>
<keyword evidence="1" id="KW-0175">Coiled coil</keyword>
<dbReference type="AlphaFoldDB" id="A0AAI8CG22"/>
<evidence type="ECO:0000256" key="1">
    <source>
        <dbReference type="SAM" id="Coils"/>
    </source>
</evidence>
<dbReference type="EMBL" id="CP010992">
    <property type="protein sequence ID" value="AMO19434.1"/>
    <property type="molecule type" value="Genomic_DNA"/>
</dbReference>
<evidence type="ECO:0000313" key="3">
    <source>
        <dbReference type="Proteomes" id="UP000304840"/>
    </source>
</evidence>
<dbReference type="Proteomes" id="UP000304840">
    <property type="component" value="Chromosome"/>
</dbReference>
<dbReference type="RefSeq" id="WP_138424942.1">
    <property type="nucleotide sequence ID" value="NZ_CP010992.1"/>
</dbReference>